<evidence type="ECO:0000313" key="2">
    <source>
        <dbReference type="Proteomes" id="UP000033636"/>
    </source>
</evidence>
<gene>
    <name evidence="1" type="ORF">TU35_008715</name>
</gene>
<reference evidence="1" key="1">
    <citation type="submission" date="2024-07" db="EMBL/GenBank/DDBJ databases">
        <title>Metagenome and Metagenome-Assembled Genomes of Archaea from a hot spring from the geothermal field of Los Azufres, Mexico.</title>
        <authorList>
            <person name="Marin-Paredes R."/>
            <person name="Martinez-Romero E."/>
            <person name="Servin-Garciduenas L.E."/>
        </authorList>
    </citation>
    <scope>NUCLEOTIDE SEQUENCE</scope>
</reference>
<sequence>MEEGGEEVGPMRRLLVALSRAYAFITIRGYKVWASYRTQVALNVVNWVIPLFIYYFMGVAFHLLKYTPDYLGFITVGIAFQGYFSSAITTLAGRIRNEELIGTLEYYIAAPLSPLSLMAYSSLWGLAINAVPTALTLAVGAALGVRFAVDPLSAAAVLALYIASSLGLNLIAGAVVLIVKQGNPVALFASVASNLLGGTVFPVSALPPWLRYVSYALPLTWGLDGLRAAMLSAAPIPAIAQYIAPLAALAAAYLGVGVALTRYAYYKIMREGTVAMY</sequence>
<name>A0ACC6V2R4_9CREN</name>
<accession>A0ACC6V2R4</accession>
<proteinExistence type="predicted"/>
<dbReference type="Proteomes" id="UP000033636">
    <property type="component" value="Unassembled WGS sequence"/>
</dbReference>
<comment type="caution">
    <text evidence="1">The sequence shown here is derived from an EMBL/GenBank/DDBJ whole genome shotgun (WGS) entry which is preliminary data.</text>
</comment>
<dbReference type="EMBL" id="JZWT02000027">
    <property type="protein sequence ID" value="MFB6491295.1"/>
    <property type="molecule type" value="Genomic_DNA"/>
</dbReference>
<evidence type="ECO:0000313" key="1">
    <source>
        <dbReference type="EMBL" id="MFB6491295.1"/>
    </source>
</evidence>
<protein>
    <submittedName>
        <fullName evidence="1">ABC transporter permease</fullName>
    </submittedName>
</protein>
<organism evidence="1 2">
    <name type="scientific">Thermoproteus sp. AZ2</name>
    <dbReference type="NCBI Taxonomy" id="1609232"/>
    <lineage>
        <taxon>Archaea</taxon>
        <taxon>Thermoproteota</taxon>
        <taxon>Thermoprotei</taxon>
        <taxon>Thermoproteales</taxon>
        <taxon>Thermoproteaceae</taxon>
        <taxon>Thermoproteus</taxon>
    </lineage>
</organism>